<dbReference type="GO" id="GO:0120147">
    <property type="term" value="F:formylglycine-generating oxidase activity"/>
    <property type="evidence" value="ECO:0007669"/>
    <property type="project" value="TreeGrafter"/>
</dbReference>
<name>A0A1J1E5V8_9FLAO</name>
<feature type="domain" description="Sulfatase-modifying factor enzyme-like" evidence="2">
    <location>
        <begin position="67"/>
        <end position="120"/>
    </location>
</feature>
<keyword evidence="4" id="KW-1185">Reference proteome</keyword>
<reference evidence="3 4" key="1">
    <citation type="submission" date="2014-03" db="EMBL/GenBank/DDBJ databases">
        <title>complete genome sequence of Flavobacteriaceae bacterium JBKA-6.</title>
        <authorList>
            <person name="Takano T."/>
            <person name="Nakamura Y."/>
            <person name="Takuma S."/>
            <person name="Yasuike M."/>
            <person name="Matsuyama T."/>
            <person name="Sakai T."/>
            <person name="Fujiwara A."/>
            <person name="Kimoto K."/>
            <person name="Fukuda Y."/>
            <person name="Kondo H."/>
            <person name="Hirono I."/>
            <person name="Nakayasu C."/>
        </authorList>
    </citation>
    <scope>NUCLEOTIDE SEQUENCE [LARGE SCALE GENOMIC DNA]</scope>
    <source>
        <strain evidence="3 4">JBKA-6</strain>
    </source>
</reference>
<keyword evidence="1" id="KW-0472">Membrane</keyword>
<dbReference type="Proteomes" id="UP000243197">
    <property type="component" value="Chromosome"/>
</dbReference>
<feature type="transmembrane region" description="Helical" evidence="1">
    <location>
        <begin position="12"/>
        <end position="39"/>
    </location>
</feature>
<dbReference type="KEGG" id="ise:JBKA6_1431"/>
<sequence>MKKKIKQKQKYYLWLQLITNLQFMFGKGHLFYFVCAFLFTSCLDYKGNGDLVGHPRSEGWQSVVPYGMVHIPAGSFSMGSANIFSNDLVSPTRQVTVSDFYMDETEITNSEYRQFVMWVADSITRQKLGEKVKELGMDVTDSSGDNDISAYKFIPLNPEASVFDKYMIDNYADKIDFDRINWDVPLLDITESPDENYAMVLDSMLLPVEEALGDERKIDVSKLNYGYYKYDLQQLSSSRGLERSEYKKRIDINVYPDTLVWLTDFTYSYNEPMHDDYFSHVAYDDYPVVGVSWGQANAFCNWRTTFKNNSQRANGLPKVSIFRLPTEAEWEYAARGGIHDGVYPWGGSETKDEEGCFLANFKPMRGDYISDGSIYTVRADEYLPNAYNLYNMAGNVSEWTSSSYKEMSYKFTSTLNPYYNDNNEFRKVVRGGSWKDIAYFLNVGIRDFEYRDSARSYIGFRTVQLKLGR</sequence>
<evidence type="ECO:0000256" key="1">
    <source>
        <dbReference type="SAM" id="Phobius"/>
    </source>
</evidence>
<evidence type="ECO:0000313" key="4">
    <source>
        <dbReference type="Proteomes" id="UP000243197"/>
    </source>
</evidence>
<dbReference type="InterPro" id="IPR005532">
    <property type="entry name" value="SUMF_dom"/>
</dbReference>
<feature type="domain" description="Sulfatase-modifying factor enzyme-like" evidence="2">
    <location>
        <begin position="272"/>
        <end position="463"/>
    </location>
</feature>
<dbReference type="InterPro" id="IPR019866">
    <property type="entry name" value="Glid_motil-assoc_lipo_GldK"/>
</dbReference>
<keyword evidence="1" id="KW-0812">Transmembrane</keyword>
<evidence type="ECO:0000259" key="2">
    <source>
        <dbReference type="Pfam" id="PF03781"/>
    </source>
</evidence>
<dbReference type="InterPro" id="IPR016187">
    <property type="entry name" value="CTDL_fold"/>
</dbReference>
<dbReference type="SUPFAM" id="SSF56436">
    <property type="entry name" value="C-type lectin-like"/>
    <property type="match status" value="1"/>
</dbReference>
<accession>A0A1J1E5V8</accession>
<dbReference type="EMBL" id="AP014564">
    <property type="protein sequence ID" value="BAV95444.1"/>
    <property type="molecule type" value="Genomic_DNA"/>
</dbReference>
<dbReference type="PANTHER" id="PTHR23150:SF19">
    <property type="entry name" value="FORMYLGLYCINE-GENERATING ENZYME"/>
    <property type="match status" value="1"/>
</dbReference>
<keyword evidence="1" id="KW-1133">Transmembrane helix</keyword>
<dbReference type="AlphaFoldDB" id="A0A1J1E5V8"/>
<organism evidence="3 4">
    <name type="scientific">Ichthyobacterium seriolicida</name>
    <dbReference type="NCBI Taxonomy" id="242600"/>
    <lineage>
        <taxon>Bacteria</taxon>
        <taxon>Pseudomonadati</taxon>
        <taxon>Bacteroidota</taxon>
        <taxon>Flavobacteriia</taxon>
        <taxon>Flavobacteriales</taxon>
        <taxon>Ichthyobacteriaceae</taxon>
        <taxon>Ichthyobacterium</taxon>
    </lineage>
</organism>
<proteinExistence type="predicted"/>
<dbReference type="NCBIfam" id="TIGR03525">
    <property type="entry name" value="GldK"/>
    <property type="match status" value="1"/>
</dbReference>
<dbReference type="Gene3D" id="3.90.1580.10">
    <property type="entry name" value="paralog of FGE (formylglycine-generating enzyme)"/>
    <property type="match status" value="2"/>
</dbReference>
<evidence type="ECO:0000313" key="3">
    <source>
        <dbReference type="EMBL" id="BAV95444.1"/>
    </source>
</evidence>
<gene>
    <name evidence="3" type="ORF">JBKA6_1431</name>
</gene>
<protein>
    <submittedName>
        <fullName evidence="3">Gliding motility protein Gldk</fullName>
    </submittedName>
</protein>
<dbReference type="InterPro" id="IPR042095">
    <property type="entry name" value="SUMF_sf"/>
</dbReference>
<dbReference type="Pfam" id="PF03781">
    <property type="entry name" value="FGE-sulfatase"/>
    <property type="match status" value="2"/>
</dbReference>
<dbReference type="InterPro" id="IPR051043">
    <property type="entry name" value="Sulfatase_Mod_Factor_Kinase"/>
</dbReference>
<dbReference type="PANTHER" id="PTHR23150">
    <property type="entry name" value="SULFATASE MODIFYING FACTOR 1, 2"/>
    <property type="match status" value="1"/>
</dbReference>